<proteinExistence type="predicted"/>
<gene>
    <name evidence="1" type="ORF">FEF26_08545</name>
</gene>
<evidence type="ECO:0000313" key="2">
    <source>
        <dbReference type="Proteomes" id="UP000310458"/>
    </source>
</evidence>
<protein>
    <recommendedName>
        <fullName evidence="3">Type II toxin-antitoxin system HicB family antitoxin</fullName>
    </recommendedName>
</protein>
<dbReference type="RefSeq" id="WP_138253124.1">
    <property type="nucleotide sequence ID" value="NZ_VAVZ01000021.1"/>
</dbReference>
<dbReference type="Proteomes" id="UP000310458">
    <property type="component" value="Unassembled WGS sequence"/>
</dbReference>
<name>A0A5R9BAG8_9MICC</name>
<keyword evidence="2" id="KW-1185">Reference proteome</keyword>
<dbReference type="EMBL" id="VAVZ01000021">
    <property type="protein sequence ID" value="TLP96760.1"/>
    <property type="molecule type" value="Genomic_DNA"/>
</dbReference>
<dbReference type="OrthoDB" id="5772641at2"/>
<sequence length="63" mass="6911">MEYSKAEGPFWHLYVPEIECSTQAEGLGETDTMARDLIGIMTGQAPDAFDLTFTPFPAGDRPS</sequence>
<accession>A0A5R9BAG8</accession>
<evidence type="ECO:0008006" key="3">
    <source>
        <dbReference type="Google" id="ProtNLM"/>
    </source>
</evidence>
<evidence type="ECO:0000313" key="1">
    <source>
        <dbReference type="EMBL" id="TLP96760.1"/>
    </source>
</evidence>
<reference evidence="1 2" key="1">
    <citation type="submission" date="2019-05" db="EMBL/GenBank/DDBJ databases">
        <title>Nesterenkonia sp. GY074 isolated from the Southern Atlantic Ocean.</title>
        <authorList>
            <person name="Zhang G."/>
        </authorList>
    </citation>
    <scope>NUCLEOTIDE SEQUENCE [LARGE SCALE GENOMIC DNA]</scope>
    <source>
        <strain evidence="1 2">GY074</strain>
    </source>
</reference>
<comment type="caution">
    <text evidence="1">The sequence shown here is derived from an EMBL/GenBank/DDBJ whole genome shotgun (WGS) entry which is preliminary data.</text>
</comment>
<dbReference type="AlphaFoldDB" id="A0A5R9BAG8"/>
<organism evidence="1 2">
    <name type="scientific">Nesterenkonia salmonea</name>
    <dbReference type="NCBI Taxonomy" id="1804987"/>
    <lineage>
        <taxon>Bacteria</taxon>
        <taxon>Bacillati</taxon>
        <taxon>Actinomycetota</taxon>
        <taxon>Actinomycetes</taxon>
        <taxon>Micrococcales</taxon>
        <taxon>Micrococcaceae</taxon>
        <taxon>Nesterenkonia</taxon>
    </lineage>
</organism>